<comment type="similarity">
    <text evidence="2 11">Belongs to the mitochondrial carrier (TC 2.A.29) family.</text>
</comment>
<keyword evidence="7 12" id="KW-1133">Transmembrane helix</keyword>
<dbReference type="Pfam" id="PF00153">
    <property type="entry name" value="Mito_carr"/>
    <property type="match status" value="3"/>
</dbReference>
<keyword evidence="6" id="KW-0999">Mitochondrion inner membrane</keyword>
<sequence length="249" mass="27525">MQYEAQQNINILRSKATFEGMIHIAQTEGILKLWRGLGPSLLFSIPSIILYYVGYEELRNMFNSNNVAYAPLLSGAIARTFAVTITSPIELIRTKTQAGTKSATNVFIDVIKQSKTEGSRVFFRGLGPTLLRDAPFSGIYWMSLETIKDNIGDRYPNKTYLQELSFSFINGSISGIIAAFFTHPFDVVKTYQQVSAGSSRMTGILQNVYATNGLGGFFTGLTPRLARVSPACGIMISAYEIGKRILKEC</sequence>
<dbReference type="GO" id="GO:1990542">
    <property type="term" value="P:mitochondrial transmembrane transport"/>
    <property type="evidence" value="ECO:0007669"/>
    <property type="project" value="InterPro"/>
</dbReference>
<keyword evidence="9 10" id="KW-0472">Membrane</keyword>
<evidence type="ECO:0000256" key="1">
    <source>
        <dbReference type="ARBA" id="ARBA00004448"/>
    </source>
</evidence>
<dbReference type="PANTHER" id="PTHR45760:SF2">
    <property type="entry name" value="FI19922P1-RELATED"/>
    <property type="match status" value="1"/>
</dbReference>
<dbReference type="AlphaFoldDB" id="A0AAD5UHV1"/>
<comment type="subcellular location">
    <subcellularLocation>
        <location evidence="1">Mitochondrion inner membrane</location>
        <topology evidence="1">Multi-pass membrane protein</topology>
    </subcellularLocation>
</comment>
<evidence type="ECO:0000313" key="13">
    <source>
        <dbReference type="EMBL" id="KAJ3257988.1"/>
    </source>
</evidence>
<dbReference type="PANTHER" id="PTHR45760">
    <property type="entry name" value="FI19922P1-RELATED"/>
    <property type="match status" value="1"/>
</dbReference>
<feature type="transmembrane region" description="Helical" evidence="12">
    <location>
        <begin position="36"/>
        <end position="55"/>
    </location>
</feature>
<evidence type="ECO:0000256" key="12">
    <source>
        <dbReference type="SAM" id="Phobius"/>
    </source>
</evidence>
<keyword evidence="8" id="KW-0496">Mitochondrion</keyword>
<evidence type="ECO:0000256" key="7">
    <source>
        <dbReference type="ARBA" id="ARBA00022989"/>
    </source>
</evidence>
<keyword evidence="3 11" id="KW-0813">Transport</keyword>
<protein>
    <recommendedName>
        <fullName evidence="15">Mitochondrial carrier protein</fullName>
    </recommendedName>
</protein>
<feature type="repeat" description="Solcar" evidence="10">
    <location>
        <begin position="66"/>
        <end position="150"/>
    </location>
</feature>
<dbReference type="InterPro" id="IPR018108">
    <property type="entry name" value="MCP_transmembrane"/>
</dbReference>
<evidence type="ECO:0000256" key="3">
    <source>
        <dbReference type="ARBA" id="ARBA00022448"/>
    </source>
</evidence>
<evidence type="ECO:0000256" key="11">
    <source>
        <dbReference type="RuleBase" id="RU000488"/>
    </source>
</evidence>
<evidence type="ECO:0000256" key="8">
    <source>
        <dbReference type="ARBA" id="ARBA00023128"/>
    </source>
</evidence>
<dbReference type="InterPro" id="IPR023395">
    <property type="entry name" value="MCP_dom_sf"/>
</dbReference>
<dbReference type="GO" id="GO:0005743">
    <property type="term" value="C:mitochondrial inner membrane"/>
    <property type="evidence" value="ECO:0007669"/>
    <property type="project" value="UniProtKB-SubCell"/>
</dbReference>
<dbReference type="Gene3D" id="1.50.40.10">
    <property type="entry name" value="Mitochondrial carrier domain"/>
    <property type="match status" value="1"/>
</dbReference>
<feature type="repeat" description="Solcar" evidence="10">
    <location>
        <begin position="162"/>
        <end position="245"/>
    </location>
</feature>
<comment type="caution">
    <text evidence="13">The sequence shown here is derived from an EMBL/GenBank/DDBJ whole genome shotgun (WGS) entry which is preliminary data.</text>
</comment>
<gene>
    <name evidence="13" type="ORF">HK103_004122</name>
</gene>
<evidence type="ECO:0000256" key="2">
    <source>
        <dbReference type="ARBA" id="ARBA00006375"/>
    </source>
</evidence>
<dbReference type="SUPFAM" id="SSF103506">
    <property type="entry name" value="Mitochondrial carrier"/>
    <property type="match status" value="1"/>
</dbReference>
<evidence type="ECO:0000256" key="9">
    <source>
        <dbReference type="ARBA" id="ARBA00023136"/>
    </source>
</evidence>
<dbReference type="PROSITE" id="PS50920">
    <property type="entry name" value="SOLCAR"/>
    <property type="match status" value="3"/>
</dbReference>
<dbReference type="InterPro" id="IPR045315">
    <property type="entry name" value="Mtm1-like"/>
</dbReference>
<reference evidence="13" key="1">
    <citation type="submission" date="2020-05" db="EMBL/GenBank/DDBJ databases">
        <title>Phylogenomic resolution of chytrid fungi.</title>
        <authorList>
            <person name="Stajich J.E."/>
            <person name="Amses K."/>
            <person name="Simmons R."/>
            <person name="Seto K."/>
            <person name="Myers J."/>
            <person name="Bonds A."/>
            <person name="Quandt C.A."/>
            <person name="Barry K."/>
            <person name="Liu P."/>
            <person name="Grigoriev I."/>
            <person name="Longcore J.E."/>
            <person name="James T.Y."/>
        </authorList>
    </citation>
    <scope>NUCLEOTIDE SEQUENCE</scope>
    <source>
        <strain evidence="13">PLAUS21</strain>
    </source>
</reference>
<evidence type="ECO:0000256" key="10">
    <source>
        <dbReference type="PROSITE-ProRule" id="PRU00282"/>
    </source>
</evidence>
<keyword evidence="4 10" id="KW-0812">Transmembrane</keyword>
<dbReference type="Proteomes" id="UP001210925">
    <property type="component" value="Unassembled WGS sequence"/>
</dbReference>
<feature type="repeat" description="Solcar" evidence="10">
    <location>
        <begin position="1"/>
        <end position="61"/>
    </location>
</feature>
<name>A0AAD5UHV1_9FUNG</name>
<evidence type="ECO:0000313" key="14">
    <source>
        <dbReference type="Proteomes" id="UP001210925"/>
    </source>
</evidence>
<proteinExistence type="inferred from homology"/>
<keyword evidence="14" id="KW-1185">Reference proteome</keyword>
<accession>A0AAD5UHV1</accession>
<keyword evidence="5" id="KW-0677">Repeat</keyword>
<evidence type="ECO:0000256" key="4">
    <source>
        <dbReference type="ARBA" id="ARBA00022692"/>
    </source>
</evidence>
<evidence type="ECO:0000256" key="6">
    <source>
        <dbReference type="ARBA" id="ARBA00022792"/>
    </source>
</evidence>
<dbReference type="EMBL" id="JADGKB010000032">
    <property type="protein sequence ID" value="KAJ3257988.1"/>
    <property type="molecule type" value="Genomic_DNA"/>
</dbReference>
<organism evidence="13 14">
    <name type="scientific">Boothiomyces macroporosus</name>
    <dbReference type="NCBI Taxonomy" id="261099"/>
    <lineage>
        <taxon>Eukaryota</taxon>
        <taxon>Fungi</taxon>
        <taxon>Fungi incertae sedis</taxon>
        <taxon>Chytridiomycota</taxon>
        <taxon>Chytridiomycota incertae sedis</taxon>
        <taxon>Chytridiomycetes</taxon>
        <taxon>Rhizophydiales</taxon>
        <taxon>Terramycetaceae</taxon>
        <taxon>Boothiomyces</taxon>
    </lineage>
</organism>
<evidence type="ECO:0000256" key="5">
    <source>
        <dbReference type="ARBA" id="ARBA00022737"/>
    </source>
</evidence>
<evidence type="ECO:0008006" key="15">
    <source>
        <dbReference type="Google" id="ProtNLM"/>
    </source>
</evidence>